<name>A0A0V1MD02_9BILA</name>
<comment type="caution">
    <text evidence="1">The sequence shown here is derived from an EMBL/GenBank/DDBJ whole genome shotgun (WGS) entry which is preliminary data.</text>
</comment>
<gene>
    <name evidence="1" type="ORF">T10_13652</name>
</gene>
<evidence type="ECO:0000313" key="1">
    <source>
        <dbReference type="EMBL" id="KRZ69593.1"/>
    </source>
</evidence>
<dbReference type="EMBL" id="JYDO01000133">
    <property type="protein sequence ID" value="KRZ69593.1"/>
    <property type="molecule type" value="Genomic_DNA"/>
</dbReference>
<protein>
    <submittedName>
        <fullName evidence="1">Uncharacterized protein</fullName>
    </submittedName>
</protein>
<organism evidence="1 2">
    <name type="scientific">Trichinella papuae</name>
    <dbReference type="NCBI Taxonomy" id="268474"/>
    <lineage>
        <taxon>Eukaryota</taxon>
        <taxon>Metazoa</taxon>
        <taxon>Ecdysozoa</taxon>
        <taxon>Nematoda</taxon>
        <taxon>Enoplea</taxon>
        <taxon>Dorylaimia</taxon>
        <taxon>Trichinellida</taxon>
        <taxon>Trichinellidae</taxon>
        <taxon>Trichinella</taxon>
    </lineage>
</organism>
<accession>A0A0V1MD02</accession>
<sequence>MKECSACLFDNRKNDNYEKLALQSIKSVKRKENACACNGDDVYGHDRLKNVDLISGRNLSFEEVQSLKLSMLNLFVMSKFLHIL</sequence>
<dbReference type="AlphaFoldDB" id="A0A0V1MD02"/>
<dbReference type="Proteomes" id="UP000054843">
    <property type="component" value="Unassembled WGS sequence"/>
</dbReference>
<keyword evidence="2" id="KW-1185">Reference proteome</keyword>
<proteinExistence type="predicted"/>
<evidence type="ECO:0000313" key="2">
    <source>
        <dbReference type="Proteomes" id="UP000054843"/>
    </source>
</evidence>
<reference evidence="1 2" key="1">
    <citation type="submission" date="2015-01" db="EMBL/GenBank/DDBJ databases">
        <title>Evolution of Trichinella species and genotypes.</title>
        <authorList>
            <person name="Korhonen P.K."/>
            <person name="Edoardo P."/>
            <person name="Giuseppe L.R."/>
            <person name="Gasser R.B."/>
        </authorList>
    </citation>
    <scope>NUCLEOTIDE SEQUENCE [LARGE SCALE GENOMIC DNA]</scope>
    <source>
        <strain evidence="1">ISS1980</strain>
    </source>
</reference>